<organism evidence="1 2">
    <name type="scientific">Podospora aff. communis PSN243</name>
    <dbReference type="NCBI Taxonomy" id="3040156"/>
    <lineage>
        <taxon>Eukaryota</taxon>
        <taxon>Fungi</taxon>
        <taxon>Dikarya</taxon>
        <taxon>Ascomycota</taxon>
        <taxon>Pezizomycotina</taxon>
        <taxon>Sordariomycetes</taxon>
        <taxon>Sordariomycetidae</taxon>
        <taxon>Sordariales</taxon>
        <taxon>Podosporaceae</taxon>
        <taxon>Podospora</taxon>
    </lineage>
</organism>
<protein>
    <recommendedName>
        <fullName evidence="3">BTB domain-containing protein</fullName>
    </recommendedName>
</protein>
<evidence type="ECO:0000313" key="1">
    <source>
        <dbReference type="EMBL" id="KAK4448317.1"/>
    </source>
</evidence>
<comment type="caution">
    <text evidence="1">The sequence shown here is derived from an EMBL/GenBank/DDBJ whole genome shotgun (WGS) entry which is preliminary data.</text>
</comment>
<evidence type="ECO:0000313" key="2">
    <source>
        <dbReference type="Proteomes" id="UP001321760"/>
    </source>
</evidence>
<dbReference type="EMBL" id="MU865943">
    <property type="protein sequence ID" value="KAK4448317.1"/>
    <property type="molecule type" value="Genomic_DNA"/>
</dbReference>
<reference evidence="1" key="2">
    <citation type="submission" date="2023-05" db="EMBL/GenBank/DDBJ databases">
        <authorList>
            <consortium name="Lawrence Berkeley National Laboratory"/>
            <person name="Steindorff A."/>
            <person name="Hensen N."/>
            <person name="Bonometti L."/>
            <person name="Westerberg I."/>
            <person name="Brannstrom I.O."/>
            <person name="Guillou S."/>
            <person name="Cros-Aarteil S."/>
            <person name="Calhoun S."/>
            <person name="Haridas S."/>
            <person name="Kuo A."/>
            <person name="Mondo S."/>
            <person name="Pangilinan J."/>
            <person name="Riley R."/>
            <person name="Labutti K."/>
            <person name="Andreopoulos B."/>
            <person name="Lipzen A."/>
            <person name="Chen C."/>
            <person name="Yanf M."/>
            <person name="Daum C."/>
            <person name="Ng V."/>
            <person name="Clum A."/>
            <person name="Ohm R."/>
            <person name="Martin F."/>
            <person name="Silar P."/>
            <person name="Natvig D."/>
            <person name="Lalanne C."/>
            <person name="Gautier V."/>
            <person name="Ament-Velasquez S.L."/>
            <person name="Kruys A."/>
            <person name="Hutchinson M.I."/>
            <person name="Powell A.J."/>
            <person name="Barry K."/>
            <person name="Miller A.N."/>
            <person name="Grigoriev I.V."/>
            <person name="Debuchy R."/>
            <person name="Gladieux P."/>
            <person name="Thoren M.H."/>
            <person name="Johannesson H."/>
        </authorList>
    </citation>
    <scope>NUCLEOTIDE SEQUENCE</scope>
    <source>
        <strain evidence="1">PSN243</strain>
    </source>
</reference>
<reference evidence="1" key="1">
    <citation type="journal article" date="2023" name="Mol. Phylogenet. Evol.">
        <title>Genome-scale phylogeny and comparative genomics of the fungal order Sordariales.</title>
        <authorList>
            <person name="Hensen N."/>
            <person name="Bonometti L."/>
            <person name="Westerberg I."/>
            <person name="Brannstrom I.O."/>
            <person name="Guillou S."/>
            <person name="Cros-Aarteil S."/>
            <person name="Calhoun S."/>
            <person name="Haridas S."/>
            <person name="Kuo A."/>
            <person name="Mondo S."/>
            <person name="Pangilinan J."/>
            <person name="Riley R."/>
            <person name="LaButti K."/>
            <person name="Andreopoulos B."/>
            <person name="Lipzen A."/>
            <person name="Chen C."/>
            <person name="Yan M."/>
            <person name="Daum C."/>
            <person name="Ng V."/>
            <person name="Clum A."/>
            <person name="Steindorff A."/>
            <person name="Ohm R.A."/>
            <person name="Martin F."/>
            <person name="Silar P."/>
            <person name="Natvig D.O."/>
            <person name="Lalanne C."/>
            <person name="Gautier V."/>
            <person name="Ament-Velasquez S.L."/>
            <person name="Kruys A."/>
            <person name="Hutchinson M.I."/>
            <person name="Powell A.J."/>
            <person name="Barry K."/>
            <person name="Miller A.N."/>
            <person name="Grigoriev I.V."/>
            <person name="Debuchy R."/>
            <person name="Gladieux P."/>
            <person name="Hiltunen Thoren M."/>
            <person name="Johannesson H."/>
        </authorList>
    </citation>
    <scope>NUCLEOTIDE SEQUENCE</scope>
    <source>
        <strain evidence="1">PSN243</strain>
    </source>
</reference>
<name>A0AAV9GKB5_9PEZI</name>
<accession>A0AAV9GKB5</accession>
<evidence type="ECO:0008006" key="3">
    <source>
        <dbReference type="Google" id="ProtNLM"/>
    </source>
</evidence>
<dbReference type="PANTHER" id="PTHR47843:SF2">
    <property type="entry name" value="BTB DOMAIN-CONTAINING PROTEIN"/>
    <property type="match status" value="1"/>
</dbReference>
<dbReference type="PANTHER" id="PTHR47843">
    <property type="entry name" value="BTB DOMAIN-CONTAINING PROTEIN-RELATED"/>
    <property type="match status" value="1"/>
</dbReference>
<dbReference type="Proteomes" id="UP001321760">
    <property type="component" value="Unassembled WGS sequence"/>
</dbReference>
<proteinExistence type="predicted"/>
<keyword evidence="2" id="KW-1185">Reference proteome</keyword>
<dbReference type="AlphaFoldDB" id="A0AAV9GKB5"/>
<sequence>MRPELDFVKITTSRGLTFLIGPNKEPHMLHSGLLAQLCPSLRALVESPNKFLAVVEWPDVDQETFRKFCEWAYEGKYEPPAAGKPGDDPKPLKYAAGAFSLSLFSRNHDLNLPNPTCRVCMAQIGWDDSINECANCRKGIVCVSVCHLCGQRDLTYCSACVEGPILPRRLRLTRDFLENRDVVGGVSKVKGLGKQNYGADYTQVLLCHAKVYVLGMNKEIEDLEDLAFRKLHRALGEYILYPTLPESRKPVLDLIRYVFENTGAGDSLRQLLARYSAIVWEELDGCEDWEILSNDVPQFSIALLQELRRRA</sequence>
<gene>
    <name evidence="1" type="ORF">QBC34DRAFT_112392</name>
</gene>